<evidence type="ECO:0000313" key="10">
    <source>
        <dbReference type="Proteomes" id="UP000546970"/>
    </source>
</evidence>
<proteinExistence type="predicted"/>
<keyword evidence="4" id="KW-0572">Peptidoglycan-anchor</keyword>
<evidence type="ECO:0000256" key="4">
    <source>
        <dbReference type="ARBA" id="ARBA00023088"/>
    </source>
</evidence>
<comment type="caution">
    <text evidence="9">The sequence shown here is derived from an EMBL/GenBank/DDBJ whole genome shotgun (WGS) entry which is preliminary data.</text>
</comment>
<dbReference type="EMBL" id="JABBCP010000007">
    <property type="protein sequence ID" value="NMF56413.1"/>
    <property type="molecule type" value="Genomic_DNA"/>
</dbReference>
<sequence length="580" mass="60616">MSKIRKLIGFASALAFVIAMLPALAFAETTQYNLFVNGEQFTSDNLTIACGEGTATYDPDAQTLTLNNASITNTLGYGGINSQLTGDLDIVLQGENRITFDDNMGIMAKGNVEFSGSGSLTINVAGETKDGISAAGNVSVRATTLIVNAPGGVGIASDGSVVLDNARLTSHALYAGIDAVNLTIRNGSVVDILATENNCNAAFISSRGDPVGGNLSISNSSVVAKSLSPGLFASGNLTIDGGSVQSTSTKNSGLWARGDLTIKGGAKVALTGAYPAGCGGNFTVYAAEIDAKNTNTDNIPALFDSLVINADFDLTHAVAVDSEGTTIDLIEHDGAEQAKGFLHLYKNIHFTTGEKSVSYSFPFTKVVKKGGDIAPGKQEFELEIFNVGVGQIEDYAGVTVTASVVTDGEKKYEGLLTIKGPKSQVRDVTCEGFCVREKNTGVANWTYSDAVYQIFCHEYTIVADAQSATQSSYEIFPVKLVETDNGAFYEKTQDTPVTSMTFENVYTEKTAPAEGDKPDTGKKPADTTKPAGKKKTTAGKIPSTGDSNTLAMECAALLAIAGVLAVGLSMKKLRGGRNAR</sequence>
<organism evidence="9 10">
    <name type="scientific">Collinsella acetigenes</name>
    <dbReference type="NCBI Taxonomy" id="2713419"/>
    <lineage>
        <taxon>Bacteria</taxon>
        <taxon>Bacillati</taxon>
        <taxon>Actinomycetota</taxon>
        <taxon>Coriobacteriia</taxon>
        <taxon>Coriobacteriales</taxon>
        <taxon>Coriobacteriaceae</taxon>
        <taxon>Collinsella</taxon>
    </lineage>
</organism>
<keyword evidence="6" id="KW-1133">Transmembrane helix</keyword>
<feature type="compositionally biased region" description="Basic and acidic residues" evidence="5">
    <location>
        <begin position="514"/>
        <end position="526"/>
    </location>
</feature>
<feature type="region of interest" description="Disordered" evidence="5">
    <location>
        <begin position="508"/>
        <end position="543"/>
    </location>
</feature>
<evidence type="ECO:0000256" key="2">
    <source>
        <dbReference type="ARBA" id="ARBA00022525"/>
    </source>
</evidence>
<protein>
    <submittedName>
        <fullName evidence="9">Carbohydrate-binding domain-containing protein</fullName>
    </submittedName>
</protein>
<dbReference type="RefSeq" id="WP_169277942.1">
    <property type="nucleotide sequence ID" value="NZ_JABBCP010000007.1"/>
</dbReference>
<dbReference type="Pfam" id="PF00746">
    <property type="entry name" value="Gram_pos_anchor"/>
    <property type="match status" value="1"/>
</dbReference>
<evidence type="ECO:0000259" key="8">
    <source>
        <dbReference type="Pfam" id="PF00746"/>
    </source>
</evidence>
<keyword evidence="6" id="KW-0812">Transmembrane</keyword>
<evidence type="ECO:0000256" key="6">
    <source>
        <dbReference type="SAM" id="Phobius"/>
    </source>
</evidence>
<evidence type="ECO:0000256" key="7">
    <source>
        <dbReference type="SAM" id="SignalP"/>
    </source>
</evidence>
<evidence type="ECO:0000256" key="5">
    <source>
        <dbReference type="SAM" id="MobiDB-lite"/>
    </source>
</evidence>
<keyword evidence="3 7" id="KW-0732">Signal</keyword>
<keyword evidence="10" id="KW-1185">Reference proteome</keyword>
<evidence type="ECO:0000313" key="9">
    <source>
        <dbReference type="EMBL" id="NMF56413.1"/>
    </source>
</evidence>
<gene>
    <name evidence="9" type="ORF">HF320_08770</name>
</gene>
<dbReference type="InterPro" id="IPR019931">
    <property type="entry name" value="LPXTG_anchor"/>
</dbReference>
<feature type="signal peptide" evidence="7">
    <location>
        <begin position="1"/>
        <end position="27"/>
    </location>
</feature>
<dbReference type="Pfam" id="PF14262">
    <property type="entry name" value="Cthe_2159"/>
    <property type="match status" value="1"/>
</dbReference>
<accession>A0A7X9UDK2</accession>
<dbReference type="InterPro" id="IPR025584">
    <property type="entry name" value="Cthe_2159"/>
</dbReference>
<keyword evidence="2" id="KW-0964">Secreted</keyword>
<evidence type="ECO:0000256" key="1">
    <source>
        <dbReference type="ARBA" id="ARBA00022512"/>
    </source>
</evidence>
<feature type="chain" id="PRO_5030837766" evidence="7">
    <location>
        <begin position="28"/>
        <end position="580"/>
    </location>
</feature>
<dbReference type="AlphaFoldDB" id="A0A7X9UDK2"/>
<name>A0A7X9UDK2_9ACTN</name>
<keyword evidence="1" id="KW-0134">Cell wall</keyword>
<evidence type="ECO:0000256" key="3">
    <source>
        <dbReference type="ARBA" id="ARBA00022729"/>
    </source>
</evidence>
<feature type="domain" description="Gram-positive cocci surface proteins LPxTG" evidence="8">
    <location>
        <begin position="533"/>
        <end position="571"/>
    </location>
</feature>
<reference evidence="9 10" key="1">
    <citation type="submission" date="2020-04" db="EMBL/GenBank/DDBJ databases">
        <title>Collinsella sp. KGMB02528 nov., an anaerobic actinobacterium isolated from human feces.</title>
        <authorList>
            <person name="Han K.-I."/>
            <person name="Eom M.K."/>
            <person name="Kim J.-S."/>
            <person name="Lee K.C."/>
            <person name="Suh M.K."/>
            <person name="Park S.-H."/>
            <person name="Lee J.H."/>
            <person name="Kang S.W."/>
            <person name="Park J.-E."/>
            <person name="Oh B.S."/>
            <person name="Yu S.Y."/>
            <person name="Choi S.-H."/>
            <person name="Lee D.H."/>
            <person name="Yoon H."/>
            <person name="Kim B.-Y."/>
            <person name="Lee J.H."/>
            <person name="Lee J.-S."/>
        </authorList>
    </citation>
    <scope>NUCLEOTIDE SEQUENCE [LARGE SCALE GENOMIC DNA]</scope>
    <source>
        <strain evidence="9 10">KGMB02528</strain>
    </source>
</reference>
<feature type="transmembrane region" description="Helical" evidence="6">
    <location>
        <begin position="550"/>
        <end position="570"/>
    </location>
</feature>
<keyword evidence="6" id="KW-0472">Membrane</keyword>
<dbReference type="Proteomes" id="UP000546970">
    <property type="component" value="Unassembled WGS sequence"/>
</dbReference>